<accession>A0A0F2T3U5</accession>
<name>A0A0F2T3U5_STRR3</name>
<dbReference type="AlphaFoldDB" id="A0A0F2T3U5"/>
<dbReference type="EMBL" id="JZKH01000189">
    <property type="protein sequence ID" value="KJS57868.1"/>
    <property type="molecule type" value="Genomic_DNA"/>
</dbReference>
<evidence type="ECO:0000313" key="3">
    <source>
        <dbReference type="Proteomes" id="UP000033699"/>
    </source>
</evidence>
<proteinExistence type="predicted"/>
<comment type="caution">
    <text evidence="2">The sequence shown here is derived from an EMBL/GenBank/DDBJ whole genome shotgun (WGS) entry which is preliminary data.</text>
</comment>
<keyword evidence="3" id="KW-1185">Reference proteome</keyword>
<dbReference type="Proteomes" id="UP000033699">
    <property type="component" value="Unassembled WGS sequence"/>
</dbReference>
<evidence type="ECO:0000259" key="1">
    <source>
        <dbReference type="Pfam" id="PF12680"/>
    </source>
</evidence>
<dbReference type="RefSeq" id="WP_045705605.1">
    <property type="nucleotide sequence ID" value="NZ_JZKH01000189.1"/>
</dbReference>
<dbReference type="OrthoDB" id="5732163at2"/>
<dbReference type="InterPro" id="IPR037401">
    <property type="entry name" value="SnoaL-like"/>
</dbReference>
<feature type="domain" description="SnoaL-like" evidence="1">
    <location>
        <begin position="11"/>
        <end position="115"/>
    </location>
</feature>
<gene>
    <name evidence="2" type="ORF">VM95_36980</name>
</gene>
<dbReference type="SUPFAM" id="SSF54427">
    <property type="entry name" value="NTF2-like"/>
    <property type="match status" value="1"/>
</dbReference>
<sequence>MPDEAARKELVLEYCRRMNAGDLDGAVALFAPDARFEDPVGAPPMVGTGAIRAHLAQAIGHQVREAPGEPTAAMDAEHVVLPVGITLRTPQLPPGTLARINLISVIRVGPDELIHEVRVYWGESDARVLAS</sequence>
<protein>
    <recommendedName>
        <fullName evidence="1">SnoaL-like domain-containing protein</fullName>
    </recommendedName>
</protein>
<dbReference type="PATRIC" id="fig|359131.3.peg.2439"/>
<dbReference type="Pfam" id="PF12680">
    <property type="entry name" value="SnoaL_2"/>
    <property type="match status" value="1"/>
</dbReference>
<dbReference type="InterPro" id="IPR032710">
    <property type="entry name" value="NTF2-like_dom_sf"/>
</dbReference>
<reference evidence="2 3" key="1">
    <citation type="submission" date="2015-02" db="EMBL/GenBank/DDBJ databases">
        <authorList>
            <person name="Ju K.-S."/>
            <person name="Doroghazi J.R."/>
            <person name="Metcalf W."/>
        </authorList>
    </citation>
    <scope>NUCLEOTIDE SEQUENCE [LARGE SCALE GENOMIC DNA]</scope>
    <source>
        <strain evidence="2 3">ATCC 31215</strain>
    </source>
</reference>
<dbReference type="Gene3D" id="3.10.450.50">
    <property type="match status" value="1"/>
</dbReference>
<organism evidence="2 3">
    <name type="scientific">Streptomyces rubellomurinus (strain ATCC 31215)</name>
    <dbReference type="NCBI Taxonomy" id="359131"/>
    <lineage>
        <taxon>Bacteria</taxon>
        <taxon>Bacillati</taxon>
        <taxon>Actinomycetota</taxon>
        <taxon>Actinomycetes</taxon>
        <taxon>Kitasatosporales</taxon>
        <taxon>Streptomycetaceae</taxon>
        <taxon>Streptomyces</taxon>
    </lineage>
</organism>
<evidence type="ECO:0000313" key="2">
    <source>
        <dbReference type="EMBL" id="KJS57868.1"/>
    </source>
</evidence>